<feature type="signal peptide" evidence="1">
    <location>
        <begin position="1"/>
        <end position="21"/>
    </location>
</feature>
<keyword evidence="2" id="KW-0449">Lipoprotein</keyword>
<dbReference type="PROSITE" id="PS51257">
    <property type="entry name" value="PROKAR_LIPOPROTEIN"/>
    <property type="match status" value="1"/>
</dbReference>
<dbReference type="EMBL" id="AJWN02000057">
    <property type="protein sequence ID" value="OEE61119.1"/>
    <property type="molecule type" value="Genomic_DNA"/>
</dbReference>
<gene>
    <name evidence="2" type="ORF">A1OK_22180</name>
</gene>
<dbReference type="InterPro" id="IPR021308">
    <property type="entry name" value="GfcB"/>
</dbReference>
<dbReference type="AlphaFoldDB" id="A0A1E5C6M3"/>
<accession>A0A1E5C6M3</accession>
<evidence type="ECO:0000313" key="2">
    <source>
        <dbReference type="EMBL" id="OEE61119.1"/>
    </source>
</evidence>
<keyword evidence="1" id="KW-0732">Signal</keyword>
<reference evidence="2 3" key="1">
    <citation type="journal article" date="2012" name="Science">
        <title>Ecological populations of bacteria act as socially cohesive units of antibiotic production and resistance.</title>
        <authorList>
            <person name="Cordero O.X."/>
            <person name="Wildschutte H."/>
            <person name="Kirkup B."/>
            <person name="Proehl S."/>
            <person name="Ngo L."/>
            <person name="Hussain F."/>
            <person name="Le Roux F."/>
            <person name="Mincer T."/>
            <person name="Polz M.F."/>
        </authorList>
    </citation>
    <scope>NUCLEOTIDE SEQUENCE [LARGE SCALE GENOMIC DNA]</scope>
    <source>
        <strain evidence="2 3">FF-454</strain>
    </source>
</reference>
<dbReference type="Proteomes" id="UP000095039">
    <property type="component" value="Unassembled WGS sequence"/>
</dbReference>
<dbReference type="InterPro" id="IPR023373">
    <property type="entry name" value="YmcC_sf"/>
</dbReference>
<evidence type="ECO:0000313" key="3">
    <source>
        <dbReference type="Proteomes" id="UP000095039"/>
    </source>
</evidence>
<feature type="chain" id="PRO_5009172435" evidence="1">
    <location>
        <begin position="22"/>
        <end position="237"/>
    </location>
</feature>
<dbReference type="Gene3D" id="2.40.360.10">
    <property type="entry name" value="YmcC-like"/>
    <property type="match status" value="1"/>
</dbReference>
<dbReference type="RefSeq" id="WP_016960230.1">
    <property type="nucleotide sequence ID" value="NZ_AJWN02000057.1"/>
</dbReference>
<proteinExistence type="predicted"/>
<name>A0A1E5C6M3_9GAMM</name>
<evidence type="ECO:0000256" key="1">
    <source>
        <dbReference type="SAM" id="SignalP"/>
    </source>
</evidence>
<comment type="caution">
    <text evidence="2">The sequence shown here is derived from an EMBL/GenBank/DDBJ whole genome shotgun (WGS) entry which is preliminary data.</text>
</comment>
<dbReference type="Pfam" id="PF11102">
    <property type="entry name" value="YjbF"/>
    <property type="match status" value="1"/>
</dbReference>
<organism evidence="2 3">
    <name type="scientific">Enterovibrio norvegicus FF-454</name>
    <dbReference type="NCBI Taxonomy" id="1185651"/>
    <lineage>
        <taxon>Bacteria</taxon>
        <taxon>Pseudomonadati</taxon>
        <taxon>Pseudomonadota</taxon>
        <taxon>Gammaproteobacteria</taxon>
        <taxon>Vibrionales</taxon>
        <taxon>Vibrionaceae</taxon>
        <taxon>Enterovibrio</taxon>
    </lineage>
</organism>
<sequence length="237" mass="25867">MNNKRTGLRATALFCVLSALSGCSQKFEDVQDTMSLALFGHDDVVVAPEKINSLPYASLYTKTDSSGQAFMVLGYATASPSSQPGSEKIVQLKWLSANNEMLVTEAGRIVKTVNLLGSNLTASSSLDADPLATGLLSGNTPYQWRRTVDWQPGFHSGYTLESRFEKTGENTLLVNEKPVSTVHFIEYVHAPELNIRFENEFWLHPVTGHVIASIQTPAPGMESIEITVLKPFSGVSE</sequence>
<dbReference type="SUPFAM" id="SSF159270">
    <property type="entry name" value="YmcC-like"/>
    <property type="match status" value="1"/>
</dbReference>
<keyword evidence="3" id="KW-1185">Reference proteome</keyword>
<protein>
    <submittedName>
        <fullName evidence="2">Lipoprotein YmcC</fullName>
    </submittedName>
</protein>